<keyword evidence="7 11" id="KW-0418">Kinase</keyword>
<comment type="pathway">
    <text evidence="3 11">Cofactor biosynthesis; thiamine diphosphate biosynthesis; 4-methyl-5-(2-phosphoethyl)-thiazole from 5-(2-hydroxyethyl)-4-methylthiazole: step 1/1.</text>
</comment>
<comment type="catalytic activity">
    <reaction evidence="1 11">
        <text>5-(2-hydroxyethyl)-4-methylthiazole + ATP = 4-methyl-5-(2-phosphooxyethyl)-thiazole + ADP + H(+)</text>
        <dbReference type="Rhea" id="RHEA:24212"/>
        <dbReference type="ChEBI" id="CHEBI:15378"/>
        <dbReference type="ChEBI" id="CHEBI:17957"/>
        <dbReference type="ChEBI" id="CHEBI:30616"/>
        <dbReference type="ChEBI" id="CHEBI:58296"/>
        <dbReference type="ChEBI" id="CHEBI:456216"/>
        <dbReference type="EC" id="2.7.1.50"/>
    </reaction>
</comment>
<proteinExistence type="inferred from homology"/>
<dbReference type="AlphaFoldDB" id="A0A4U9R0I8"/>
<dbReference type="CDD" id="cd01170">
    <property type="entry name" value="THZ_kinase"/>
    <property type="match status" value="1"/>
</dbReference>
<dbReference type="EMBL" id="LR590481">
    <property type="protein sequence ID" value="VTQ84479.1"/>
    <property type="molecule type" value="Genomic_DNA"/>
</dbReference>
<dbReference type="GO" id="GO:0009229">
    <property type="term" value="P:thiamine diphosphate biosynthetic process"/>
    <property type="evidence" value="ECO:0007669"/>
    <property type="project" value="UniProtKB-UniRule"/>
</dbReference>
<dbReference type="KEGG" id="hhw:NCTC503_00549"/>
<keyword evidence="8 11" id="KW-0067">ATP-binding</keyword>
<dbReference type="Gene3D" id="3.40.1190.20">
    <property type="match status" value="1"/>
</dbReference>
<keyword evidence="5 11" id="KW-0479">Metal-binding</keyword>
<protein>
    <recommendedName>
        <fullName evidence="11">Hydroxyethylthiazole kinase</fullName>
        <ecNumber evidence="11">2.7.1.50</ecNumber>
    </recommendedName>
    <alternativeName>
        <fullName evidence="11">4-methyl-5-beta-hydroxyethylthiazole kinase</fullName>
        <shortName evidence="11">TH kinase</shortName>
        <shortName evidence="11">Thz kinase</shortName>
    </alternativeName>
</protein>
<dbReference type="UniPathway" id="UPA00060">
    <property type="reaction ID" value="UER00139"/>
</dbReference>
<evidence type="ECO:0000256" key="6">
    <source>
        <dbReference type="ARBA" id="ARBA00022741"/>
    </source>
</evidence>
<dbReference type="HAMAP" id="MF_00228">
    <property type="entry name" value="Thz_kinase"/>
    <property type="match status" value="1"/>
</dbReference>
<dbReference type="InterPro" id="IPR029056">
    <property type="entry name" value="Ribokinase-like"/>
</dbReference>
<reference evidence="12 13" key="1">
    <citation type="submission" date="2019-05" db="EMBL/GenBank/DDBJ databases">
        <authorList>
            <consortium name="Pathogen Informatics"/>
        </authorList>
    </citation>
    <scope>NUCLEOTIDE SEQUENCE [LARGE SCALE GENOMIC DNA]</scope>
    <source>
        <strain evidence="12 13">NCTC503</strain>
    </source>
</reference>
<feature type="binding site" evidence="11">
    <location>
        <position position="50"/>
    </location>
    <ligand>
        <name>substrate</name>
    </ligand>
</feature>
<evidence type="ECO:0000256" key="1">
    <source>
        <dbReference type="ARBA" id="ARBA00001771"/>
    </source>
</evidence>
<dbReference type="NCBIfam" id="NF006830">
    <property type="entry name" value="PRK09355.1"/>
    <property type="match status" value="1"/>
</dbReference>
<evidence type="ECO:0000256" key="5">
    <source>
        <dbReference type="ARBA" id="ARBA00022723"/>
    </source>
</evidence>
<dbReference type="InterPro" id="IPR000417">
    <property type="entry name" value="Hyethyz_kinase"/>
</dbReference>
<keyword evidence="13" id="KW-1185">Reference proteome</keyword>
<dbReference type="PIRSF" id="PIRSF000513">
    <property type="entry name" value="Thz_kinase"/>
    <property type="match status" value="1"/>
</dbReference>
<dbReference type="Proteomes" id="UP000308489">
    <property type="component" value="Chromosome 1"/>
</dbReference>
<dbReference type="SUPFAM" id="SSF53613">
    <property type="entry name" value="Ribokinase-like"/>
    <property type="match status" value="1"/>
</dbReference>
<dbReference type="PRINTS" id="PR01099">
    <property type="entry name" value="HYETHTZKNASE"/>
</dbReference>
<gene>
    <name evidence="11 12" type="primary">thiM</name>
    <name evidence="12" type="ORF">NCTC503_00549</name>
</gene>
<dbReference type="EC" id="2.7.1.50" evidence="11"/>
<keyword evidence="10 11" id="KW-0784">Thiamine biosynthesis</keyword>
<evidence type="ECO:0000256" key="9">
    <source>
        <dbReference type="ARBA" id="ARBA00022842"/>
    </source>
</evidence>
<dbReference type="NCBIfam" id="TIGR00694">
    <property type="entry name" value="thiM"/>
    <property type="match status" value="1"/>
</dbReference>
<sequence>MEINRELLKECSNKLYNLKEKNPLVHHITNYVTVNDCANITLAIGASPVMADDINEVQDMVSIASSLVINIGTLNSRTVDAMLKAGERANELNIPIVLDPVGVGATKYRTEVARKLLDKLHFTVVRGNMSEIKMLSGLKSEIKGVDSSESLDGAEEIAKNLALKLNSVVAITGEIDYISDGKKLVLIKNGHATLSKVTGTGCMSSSLIGSFTAINKDGFIGAISGIMAMGIAGEKALESLKANEGIGTFRVRIFDNIYNLKEEDFRERGKVFLL</sequence>
<organism evidence="12 13">
    <name type="scientific">Hathewaya histolytica</name>
    <name type="common">Clostridium histolyticum</name>
    <dbReference type="NCBI Taxonomy" id="1498"/>
    <lineage>
        <taxon>Bacteria</taxon>
        <taxon>Bacillati</taxon>
        <taxon>Bacillota</taxon>
        <taxon>Clostridia</taxon>
        <taxon>Eubacteriales</taxon>
        <taxon>Clostridiaceae</taxon>
        <taxon>Hathewaya</taxon>
    </lineage>
</organism>
<comment type="function">
    <text evidence="11">Catalyzes the phosphorylation of the hydroxyl group of 4-methyl-5-beta-hydroxyethylthiazole (THZ).</text>
</comment>
<keyword evidence="6 11" id="KW-0547">Nucleotide-binding</keyword>
<evidence type="ECO:0000256" key="10">
    <source>
        <dbReference type="ARBA" id="ARBA00022977"/>
    </source>
</evidence>
<evidence type="ECO:0000256" key="8">
    <source>
        <dbReference type="ARBA" id="ARBA00022840"/>
    </source>
</evidence>
<feature type="binding site" evidence="11">
    <location>
        <position position="172"/>
    </location>
    <ligand>
        <name>ATP</name>
        <dbReference type="ChEBI" id="CHEBI:30616"/>
    </ligand>
</feature>
<dbReference type="Pfam" id="PF02110">
    <property type="entry name" value="HK"/>
    <property type="match status" value="1"/>
</dbReference>
<accession>A0A4U9R0I8</accession>
<dbReference type="GO" id="GO:0004417">
    <property type="term" value="F:hydroxyethylthiazole kinase activity"/>
    <property type="evidence" value="ECO:0007669"/>
    <property type="project" value="UniProtKB-UniRule"/>
</dbReference>
<evidence type="ECO:0000256" key="3">
    <source>
        <dbReference type="ARBA" id="ARBA00004868"/>
    </source>
</evidence>
<dbReference type="OrthoDB" id="9778146at2"/>
<feature type="binding site" evidence="11">
    <location>
        <position position="126"/>
    </location>
    <ligand>
        <name>ATP</name>
        <dbReference type="ChEBI" id="CHEBI:30616"/>
    </ligand>
</feature>
<evidence type="ECO:0000256" key="2">
    <source>
        <dbReference type="ARBA" id="ARBA00001946"/>
    </source>
</evidence>
<dbReference type="GO" id="GO:0005524">
    <property type="term" value="F:ATP binding"/>
    <property type="evidence" value="ECO:0007669"/>
    <property type="project" value="UniProtKB-UniRule"/>
</dbReference>
<comment type="cofactor">
    <cofactor evidence="2 11">
        <name>Mg(2+)</name>
        <dbReference type="ChEBI" id="CHEBI:18420"/>
    </cofactor>
</comment>
<dbReference type="GO" id="GO:0000287">
    <property type="term" value="F:magnesium ion binding"/>
    <property type="evidence" value="ECO:0007669"/>
    <property type="project" value="UniProtKB-UniRule"/>
</dbReference>
<evidence type="ECO:0000256" key="4">
    <source>
        <dbReference type="ARBA" id="ARBA00022679"/>
    </source>
</evidence>
<keyword evidence="4 11" id="KW-0808">Transferase</keyword>
<dbReference type="RefSeq" id="WP_138209326.1">
    <property type="nucleotide sequence ID" value="NZ_CBCRUQ010000009.1"/>
</dbReference>
<evidence type="ECO:0000313" key="13">
    <source>
        <dbReference type="Proteomes" id="UP000308489"/>
    </source>
</evidence>
<keyword evidence="9 11" id="KW-0460">Magnesium</keyword>
<evidence type="ECO:0000256" key="11">
    <source>
        <dbReference type="HAMAP-Rule" id="MF_00228"/>
    </source>
</evidence>
<dbReference type="GO" id="GO:0009228">
    <property type="term" value="P:thiamine biosynthetic process"/>
    <property type="evidence" value="ECO:0007669"/>
    <property type="project" value="UniProtKB-KW"/>
</dbReference>
<evidence type="ECO:0000256" key="7">
    <source>
        <dbReference type="ARBA" id="ARBA00022777"/>
    </source>
</evidence>
<comment type="similarity">
    <text evidence="11">Belongs to the Thz kinase family.</text>
</comment>
<name>A0A4U9R0I8_HATHI</name>
<feature type="binding site" evidence="11">
    <location>
        <position position="199"/>
    </location>
    <ligand>
        <name>substrate</name>
    </ligand>
</feature>
<evidence type="ECO:0000313" key="12">
    <source>
        <dbReference type="EMBL" id="VTQ84479.1"/>
    </source>
</evidence>